<evidence type="ECO:0000313" key="2">
    <source>
        <dbReference type="EMBL" id="AIA64619.1"/>
    </source>
</evidence>
<dbReference type="Proteomes" id="UP000026984">
    <property type="component" value="Segment"/>
</dbReference>
<keyword evidence="3" id="KW-1185">Reference proteome</keyword>
<accession>A0A060AGW6</accession>
<protein>
    <submittedName>
        <fullName evidence="2">Uncharacterized protein</fullName>
    </submittedName>
</protein>
<evidence type="ECO:0000313" key="3">
    <source>
        <dbReference type="Proteomes" id="UP000026984"/>
    </source>
</evidence>
<dbReference type="GeneID" id="19686840"/>
<organism evidence="2 3">
    <name type="scientific">Cronobacter phage CR8</name>
    <dbReference type="NCBI Taxonomy" id="1327934"/>
    <lineage>
        <taxon>Viruses</taxon>
        <taxon>Duplodnaviria</taxon>
        <taxon>Heunggongvirae</taxon>
        <taxon>Uroviricota</taxon>
        <taxon>Caudoviricetes</taxon>
        <taxon>Vequintavirinae</taxon>
        <taxon>Certrevirus</taxon>
        <taxon>Certrevirus CR8</taxon>
    </lineage>
</organism>
<keyword evidence="1" id="KW-1133">Transmembrane helix</keyword>
<keyword evidence="1" id="KW-0812">Transmembrane</keyword>
<reference evidence="2 3" key="1">
    <citation type="submission" date="2013-04" db="EMBL/GenBank/DDBJ databases">
        <title>Complete Genome Sequence of Cronobacter sakazakii Bacteriophage CR8.</title>
        <authorList>
            <person name="Kim Y."/>
            <person name="Shin H."/>
            <person name="Ryu S."/>
        </authorList>
    </citation>
    <scope>NUCLEOTIDE SEQUENCE [LARGE SCALE GENOMIC DNA]</scope>
</reference>
<keyword evidence="1" id="KW-0472">Membrane</keyword>
<name>A0A060AGW6_9CAUD</name>
<gene>
    <name evidence="2" type="ORF">CR8_089</name>
</gene>
<proteinExistence type="predicted"/>
<dbReference type="RefSeq" id="YP_009042326.1">
    <property type="nucleotide sequence ID" value="NC_024354.1"/>
</dbReference>
<dbReference type="EMBL" id="KC954774">
    <property type="protein sequence ID" value="AIA64619.1"/>
    <property type="molecule type" value="Genomic_DNA"/>
</dbReference>
<dbReference type="KEGG" id="vg:19686840"/>
<feature type="transmembrane region" description="Helical" evidence="1">
    <location>
        <begin position="38"/>
        <end position="60"/>
    </location>
</feature>
<evidence type="ECO:0000256" key="1">
    <source>
        <dbReference type="SAM" id="Phobius"/>
    </source>
</evidence>
<sequence>MRNLIILFITFMLVWMFPARWGAQIFFPEMMAQFSSQVPYLMGWGALMFLLATVITACLAHD</sequence>